<accession>A0A8D8ZC92</accession>
<feature type="transmembrane region" description="Helical" evidence="1">
    <location>
        <begin position="76"/>
        <end position="94"/>
    </location>
</feature>
<keyword evidence="1" id="KW-0472">Membrane</keyword>
<dbReference type="EMBL" id="HBUF01449155">
    <property type="protein sequence ID" value="CAG6743526.1"/>
    <property type="molecule type" value="Transcribed_RNA"/>
</dbReference>
<evidence type="ECO:0000256" key="1">
    <source>
        <dbReference type="SAM" id="Phobius"/>
    </source>
</evidence>
<proteinExistence type="predicted"/>
<protein>
    <submittedName>
        <fullName evidence="2">Uncharacterized protein</fullName>
    </submittedName>
</protein>
<keyword evidence="1" id="KW-1133">Transmembrane helix</keyword>
<sequence>MYFLWYGSDMYMVSMIFMYKLCILISVMCSEDMCEVVSYTYSLLYEMVIYVVYFVCYLFLQRLYHILWLSQLSHKLIHYLFLQICLLGCCWYYLLIHCTESVHRFFYLLVCLMVLY</sequence>
<organism evidence="2">
    <name type="scientific">Cacopsylla melanoneura</name>
    <dbReference type="NCBI Taxonomy" id="428564"/>
    <lineage>
        <taxon>Eukaryota</taxon>
        <taxon>Metazoa</taxon>
        <taxon>Ecdysozoa</taxon>
        <taxon>Arthropoda</taxon>
        <taxon>Hexapoda</taxon>
        <taxon>Insecta</taxon>
        <taxon>Pterygota</taxon>
        <taxon>Neoptera</taxon>
        <taxon>Paraneoptera</taxon>
        <taxon>Hemiptera</taxon>
        <taxon>Sternorrhyncha</taxon>
        <taxon>Psylloidea</taxon>
        <taxon>Psyllidae</taxon>
        <taxon>Psyllinae</taxon>
        <taxon>Cacopsylla</taxon>
    </lineage>
</organism>
<dbReference type="AlphaFoldDB" id="A0A8D8ZC92"/>
<name>A0A8D8ZC92_9HEMI</name>
<feature type="transmembrane region" description="Helical" evidence="1">
    <location>
        <begin position="44"/>
        <end position="64"/>
    </location>
</feature>
<evidence type="ECO:0000313" key="2">
    <source>
        <dbReference type="EMBL" id="CAG6743526.1"/>
    </source>
</evidence>
<keyword evidence="1" id="KW-0812">Transmembrane</keyword>
<reference evidence="2" key="1">
    <citation type="submission" date="2021-05" db="EMBL/GenBank/DDBJ databases">
        <authorList>
            <person name="Alioto T."/>
            <person name="Alioto T."/>
            <person name="Gomez Garrido J."/>
        </authorList>
    </citation>
    <scope>NUCLEOTIDE SEQUENCE</scope>
</reference>